<evidence type="ECO:0000313" key="4">
    <source>
        <dbReference type="EMBL" id="MFC4199586.1"/>
    </source>
</evidence>
<dbReference type="EMBL" id="JBHSBV010000001">
    <property type="protein sequence ID" value="MFC4199586.1"/>
    <property type="molecule type" value="Genomic_DNA"/>
</dbReference>
<dbReference type="PROSITE" id="PS51355">
    <property type="entry name" value="GLUTATHIONE_PEROXID_3"/>
    <property type="match status" value="1"/>
</dbReference>
<dbReference type="PANTHER" id="PTHR11592:SF78">
    <property type="entry name" value="GLUTATHIONE PEROXIDASE"/>
    <property type="match status" value="1"/>
</dbReference>
<evidence type="ECO:0000313" key="5">
    <source>
        <dbReference type="Proteomes" id="UP001595848"/>
    </source>
</evidence>
<gene>
    <name evidence="4" type="ORF">ACFOY1_01350</name>
</gene>
<reference evidence="5" key="1">
    <citation type="journal article" date="2019" name="Int. J. Syst. Evol. Microbiol.">
        <title>The Global Catalogue of Microorganisms (GCM) 10K type strain sequencing project: providing services to taxonomists for standard genome sequencing and annotation.</title>
        <authorList>
            <consortium name="The Broad Institute Genomics Platform"/>
            <consortium name="The Broad Institute Genome Sequencing Center for Infectious Disease"/>
            <person name="Wu L."/>
            <person name="Ma J."/>
        </authorList>
    </citation>
    <scope>NUCLEOTIDE SEQUENCE [LARGE SCALE GENOMIC DNA]</scope>
    <source>
        <strain evidence="5">LMG 24813</strain>
    </source>
</reference>
<evidence type="ECO:0000256" key="3">
    <source>
        <dbReference type="ARBA" id="ARBA00023002"/>
    </source>
</evidence>
<name>A0ABV8NRX2_9BURK</name>
<dbReference type="PROSITE" id="PS00763">
    <property type="entry name" value="GLUTATHIONE_PEROXID_2"/>
    <property type="match status" value="1"/>
</dbReference>
<sequence length="173" mass="19287">MTSMYSFSALSLTGETIDLARWRGQVALLVNVASHCGFTPQYEGLQALYRDYHERGFTLLAFPCNQFGRQEPGDADAIASFCANNYAVSFPLFAKIEVNGPQAHPLFKWLERDKPGIFGTRRIKWNFTKFLVGRDGQPIRRYGSRTRPDSLRHAIERALAATPADAETGATPG</sequence>
<evidence type="ECO:0000256" key="2">
    <source>
        <dbReference type="ARBA" id="ARBA00022559"/>
    </source>
</evidence>
<dbReference type="InterPro" id="IPR000889">
    <property type="entry name" value="Glutathione_peroxidase"/>
</dbReference>
<keyword evidence="3 4" id="KW-0560">Oxidoreductase</keyword>
<dbReference type="PIRSF" id="PIRSF000303">
    <property type="entry name" value="Glutathion_perox"/>
    <property type="match status" value="1"/>
</dbReference>
<proteinExistence type="inferred from homology"/>
<dbReference type="GO" id="GO:0004601">
    <property type="term" value="F:peroxidase activity"/>
    <property type="evidence" value="ECO:0007669"/>
    <property type="project" value="UniProtKB-KW"/>
</dbReference>
<keyword evidence="2 4" id="KW-0575">Peroxidase</keyword>
<dbReference type="Proteomes" id="UP001595848">
    <property type="component" value="Unassembled WGS sequence"/>
</dbReference>
<protein>
    <submittedName>
        <fullName evidence="4">Glutathione peroxidase</fullName>
        <ecNumber evidence="4">1.11.1.-</ecNumber>
    </submittedName>
</protein>
<dbReference type="Pfam" id="PF00255">
    <property type="entry name" value="GSHPx"/>
    <property type="match status" value="1"/>
</dbReference>
<dbReference type="CDD" id="cd00340">
    <property type="entry name" value="GSH_Peroxidase"/>
    <property type="match status" value="1"/>
</dbReference>
<keyword evidence="5" id="KW-1185">Reference proteome</keyword>
<accession>A0ABV8NRX2</accession>
<dbReference type="EC" id="1.11.1.-" evidence="4"/>
<dbReference type="InterPro" id="IPR029760">
    <property type="entry name" value="GPX_CS"/>
</dbReference>
<dbReference type="PANTHER" id="PTHR11592">
    <property type="entry name" value="GLUTATHIONE PEROXIDASE"/>
    <property type="match status" value="1"/>
</dbReference>
<comment type="similarity">
    <text evidence="1">Belongs to the glutathione peroxidase family.</text>
</comment>
<organism evidence="4 5">
    <name type="scientific">Candidimonas humi</name>
    <dbReference type="NCBI Taxonomy" id="683355"/>
    <lineage>
        <taxon>Bacteria</taxon>
        <taxon>Pseudomonadati</taxon>
        <taxon>Pseudomonadota</taxon>
        <taxon>Betaproteobacteria</taxon>
        <taxon>Burkholderiales</taxon>
        <taxon>Alcaligenaceae</taxon>
        <taxon>Candidimonas</taxon>
    </lineage>
</organism>
<comment type="caution">
    <text evidence="4">The sequence shown here is derived from an EMBL/GenBank/DDBJ whole genome shotgun (WGS) entry which is preliminary data.</text>
</comment>
<dbReference type="RefSeq" id="WP_217962727.1">
    <property type="nucleotide sequence ID" value="NZ_JAHTBN010000001.1"/>
</dbReference>
<evidence type="ECO:0000256" key="1">
    <source>
        <dbReference type="ARBA" id="ARBA00006926"/>
    </source>
</evidence>